<dbReference type="AlphaFoldDB" id="M1BEK5"/>
<reference evidence="2" key="1">
    <citation type="journal article" date="2011" name="Nature">
        <title>Genome sequence and analysis of the tuber crop potato.</title>
        <authorList>
            <consortium name="The Potato Genome Sequencing Consortium"/>
        </authorList>
    </citation>
    <scope>NUCLEOTIDE SEQUENCE [LARGE SCALE GENOMIC DNA]</scope>
    <source>
        <strain evidence="2">cv. DM1-3 516 R44</strain>
    </source>
</reference>
<accession>M1BEK5</accession>
<keyword evidence="2" id="KW-1185">Reference proteome</keyword>
<reference evidence="1" key="2">
    <citation type="submission" date="2015-06" db="UniProtKB">
        <authorList>
            <consortium name="EnsemblPlants"/>
        </authorList>
    </citation>
    <scope>IDENTIFICATION</scope>
    <source>
        <strain evidence="1">DM1-3 516 R44</strain>
    </source>
</reference>
<name>M1BEK5_SOLTU</name>
<evidence type="ECO:0000313" key="1">
    <source>
        <dbReference type="EnsemblPlants" id="PGSC0003DMT400043405"/>
    </source>
</evidence>
<dbReference type="HOGENOM" id="CLU_3091134_0_0_1"/>
<evidence type="ECO:0000313" key="2">
    <source>
        <dbReference type="Proteomes" id="UP000011115"/>
    </source>
</evidence>
<proteinExistence type="predicted"/>
<organism evidence="1 2">
    <name type="scientific">Solanum tuberosum</name>
    <name type="common">Potato</name>
    <dbReference type="NCBI Taxonomy" id="4113"/>
    <lineage>
        <taxon>Eukaryota</taxon>
        <taxon>Viridiplantae</taxon>
        <taxon>Streptophyta</taxon>
        <taxon>Embryophyta</taxon>
        <taxon>Tracheophyta</taxon>
        <taxon>Spermatophyta</taxon>
        <taxon>Magnoliopsida</taxon>
        <taxon>eudicotyledons</taxon>
        <taxon>Gunneridae</taxon>
        <taxon>Pentapetalae</taxon>
        <taxon>asterids</taxon>
        <taxon>lamiids</taxon>
        <taxon>Solanales</taxon>
        <taxon>Solanaceae</taxon>
        <taxon>Solanoideae</taxon>
        <taxon>Solaneae</taxon>
        <taxon>Solanum</taxon>
    </lineage>
</organism>
<sequence length="52" mass="6122">MAFRLKDHRISWSHMLIPSDQMKQPINMSLVIVQFLIQNSDTMGFFGLDHDM</sequence>
<dbReference type="EnsemblPlants" id="PGSC0003DMT400043405">
    <property type="protein sequence ID" value="PGSC0003DMT400043405"/>
    <property type="gene ID" value="PGSC0003DMG400016849"/>
</dbReference>
<dbReference type="Gramene" id="PGSC0003DMT400043405">
    <property type="protein sequence ID" value="PGSC0003DMT400043405"/>
    <property type="gene ID" value="PGSC0003DMG400016849"/>
</dbReference>
<protein>
    <submittedName>
        <fullName evidence="1">Protease Do-like 2, chloroplastic</fullName>
    </submittedName>
</protein>
<dbReference type="Proteomes" id="UP000011115">
    <property type="component" value="Unassembled WGS sequence"/>
</dbReference>
<dbReference type="InParanoid" id="M1BEK5"/>
<dbReference type="PaxDb" id="4113-PGSC0003DMT400043405"/>